<dbReference type="EMBL" id="JBHSFK010000041">
    <property type="protein sequence ID" value="MFC4506254.1"/>
    <property type="molecule type" value="Genomic_DNA"/>
</dbReference>
<evidence type="ECO:0000313" key="2">
    <source>
        <dbReference type="Proteomes" id="UP001595839"/>
    </source>
</evidence>
<dbReference type="Proteomes" id="UP001595839">
    <property type="component" value="Unassembled WGS sequence"/>
</dbReference>
<organism evidence="1 2">
    <name type="scientific">Streptomyces vulcanius</name>
    <dbReference type="NCBI Taxonomy" id="1441876"/>
    <lineage>
        <taxon>Bacteria</taxon>
        <taxon>Bacillati</taxon>
        <taxon>Actinomycetota</taxon>
        <taxon>Actinomycetes</taxon>
        <taxon>Kitasatosporales</taxon>
        <taxon>Streptomycetaceae</taxon>
        <taxon>Streptomyces</taxon>
    </lineage>
</organism>
<proteinExistence type="predicted"/>
<evidence type="ECO:0008006" key="3">
    <source>
        <dbReference type="Google" id="ProtNLM"/>
    </source>
</evidence>
<reference evidence="2" key="1">
    <citation type="journal article" date="2019" name="Int. J. Syst. Evol. Microbiol.">
        <title>The Global Catalogue of Microorganisms (GCM) 10K type strain sequencing project: providing services to taxonomists for standard genome sequencing and annotation.</title>
        <authorList>
            <consortium name="The Broad Institute Genomics Platform"/>
            <consortium name="The Broad Institute Genome Sequencing Center for Infectious Disease"/>
            <person name="Wu L."/>
            <person name="Ma J."/>
        </authorList>
    </citation>
    <scope>NUCLEOTIDE SEQUENCE [LARGE SCALE GENOMIC DNA]</scope>
    <source>
        <strain evidence="2">CGMCC 4.7177</strain>
    </source>
</reference>
<name>A0ABV9B259_9ACTN</name>
<protein>
    <recommendedName>
        <fullName evidence="3">PhiRv1 phage protein</fullName>
    </recommendedName>
</protein>
<accession>A0ABV9B259</accession>
<comment type="caution">
    <text evidence="1">The sequence shown here is derived from an EMBL/GenBank/DDBJ whole genome shotgun (WGS) entry which is preliminary data.</text>
</comment>
<gene>
    <name evidence="1" type="ORF">ACFPIH_43610</name>
</gene>
<keyword evidence="2" id="KW-1185">Reference proteome</keyword>
<dbReference type="RefSeq" id="WP_381184034.1">
    <property type="nucleotide sequence ID" value="NZ_JBHSFK010000041.1"/>
</dbReference>
<sequence length="49" mass="5400">MALTAAEIADIRRYAQELADQAPALTPEQRDRLKALLRPKPTESKPIAA</sequence>
<evidence type="ECO:0000313" key="1">
    <source>
        <dbReference type="EMBL" id="MFC4506254.1"/>
    </source>
</evidence>